<accession>A0A833VK28</accession>
<keyword evidence="4 6" id="KW-1133">Transmembrane helix</keyword>
<dbReference type="InterPro" id="IPR007770">
    <property type="entry name" value="DMP"/>
</dbReference>
<evidence type="ECO:0000313" key="7">
    <source>
        <dbReference type="EMBL" id="KAF3340811.1"/>
    </source>
</evidence>
<gene>
    <name evidence="7" type="ORF">FCM35_KLT09655</name>
</gene>
<name>A0A833VK28_9POAL</name>
<proteinExistence type="inferred from homology"/>
<evidence type="ECO:0000256" key="4">
    <source>
        <dbReference type="ARBA" id="ARBA00022989"/>
    </source>
</evidence>
<dbReference type="GO" id="GO:0005737">
    <property type="term" value="C:cytoplasm"/>
    <property type="evidence" value="ECO:0007669"/>
    <property type="project" value="UniProtKB-ARBA"/>
</dbReference>
<dbReference type="EMBL" id="SWLB01000002">
    <property type="protein sequence ID" value="KAF3340811.1"/>
    <property type="molecule type" value="Genomic_DNA"/>
</dbReference>
<comment type="similarity">
    <text evidence="2">Belongs to the plant DMP1 protein family.</text>
</comment>
<evidence type="ECO:0000256" key="3">
    <source>
        <dbReference type="ARBA" id="ARBA00022692"/>
    </source>
</evidence>
<keyword evidence="8" id="KW-1185">Reference proteome</keyword>
<dbReference type="AlphaFoldDB" id="A0A833VK28"/>
<sequence length="122" mass="13792">MCGFATIFSGTFLLHKTNDMSASGTISNFTTFLNVIFHNSGIIKSDTCRQKYRQKFISLIHAVLSVLVFFAVAFRDKNVISCFYPNPWLETQEFHVCIDLINGSYVFVALVFGLGIPYYLQA</sequence>
<dbReference type="Pfam" id="PF05078">
    <property type="entry name" value="DUF679"/>
    <property type="match status" value="1"/>
</dbReference>
<dbReference type="GO" id="GO:0016020">
    <property type="term" value="C:membrane"/>
    <property type="evidence" value="ECO:0007669"/>
    <property type="project" value="UniProtKB-SubCell"/>
</dbReference>
<evidence type="ECO:0000313" key="8">
    <source>
        <dbReference type="Proteomes" id="UP000623129"/>
    </source>
</evidence>
<dbReference type="Proteomes" id="UP000623129">
    <property type="component" value="Unassembled WGS sequence"/>
</dbReference>
<comment type="subcellular location">
    <subcellularLocation>
        <location evidence="1">Membrane</location>
        <topology evidence="1">Multi-pass membrane protein</topology>
    </subcellularLocation>
</comment>
<keyword evidence="3 6" id="KW-0812">Transmembrane</keyword>
<organism evidence="7 8">
    <name type="scientific">Carex littledalei</name>
    <dbReference type="NCBI Taxonomy" id="544730"/>
    <lineage>
        <taxon>Eukaryota</taxon>
        <taxon>Viridiplantae</taxon>
        <taxon>Streptophyta</taxon>
        <taxon>Embryophyta</taxon>
        <taxon>Tracheophyta</taxon>
        <taxon>Spermatophyta</taxon>
        <taxon>Magnoliopsida</taxon>
        <taxon>Liliopsida</taxon>
        <taxon>Poales</taxon>
        <taxon>Cyperaceae</taxon>
        <taxon>Cyperoideae</taxon>
        <taxon>Cariceae</taxon>
        <taxon>Carex</taxon>
        <taxon>Carex subgen. Euthyceras</taxon>
    </lineage>
</organism>
<evidence type="ECO:0000256" key="5">
    <source>
        <dbReference type="ARBA" id="ARBA00023136"/>
    </source>
</evidence>
<reference evidence="7" key="1">
    <citation type="submission" date="2020-01" db="EMBL/GenBank/DDBJ databases">
        <title>Genome sequence of Kobresia littledalei, the first chromosome-level genome in the family Cyperaceae.</title>
        <authorList>
            <person name="Qu G."/>
        </authorList>
    </citation>
    <scope>NUCLEOTIDE SEQUENCE</scope>
    <source>
        <strain evidence="7">C.B.Clarke</strain>
        <tissue evidence="7">Leaf</tissue>
    </source>
</reference>
<evidence type="ECO:0000256" key="1">
    <source>
        <dbReference type="ARBA" id="ARBA00004141"/>
    </source>
</evidence>
<feature type="transmembrane region" description="Helical" evidence="6">
    <location>
        <begin position="94"/>
        <end position="120"/>
    </location>
</feature>
<evidence type="ECO:0000256" key="2">
    <source>
        <dbReference type="ARBA" id="ARBA00008707"/>
    </source>
</evidence>
<comment type="caution">
    <text evidence="7">The sequence shown here is derived from an EMBL/GenBank/DDBJ whole genome shotgun (WGS) entry which is preliminary data.</text>
</comment>
<feature type="transmembrane region" description="Helical" evidence="6">
    <location>
        <begin position="56"/>
        <end position="74"/>
    </location>
</feature>
<keyword evidence="5 6" id="KW-0472">Membrane</keyword>
<protein>
    <submittedName>
        <fullName evidence="7">Uncharacterized protein</fullName>
    </submittedName>
</protein>
<evidence type="ECO:0000256" key="6">
    <source>
        <dbReference type="SAM" id="Phobius"/>
    </source>
</evidence>